<evidence type="ECO:0000256" key="8">
    <source>
        <dbReference type="ARBA" id="ARBA00023055"/>
    </source>
</evidence>
<dbReference type="InterPro" id="IPR018108">
    <property type="entry name" value="MCP_transmembrane"/>
</dbReference>
<dbReference type="AlphaFoldDB" id="A0AAE1NK03"/>
<gene>
    <name evidence="18" type="ORF">Pmani_036517</name>
</gene>
<evidence type="ECO:0000256" key="14">
    <source>
        <dbReference type="ARBA" id="ARBA00052538"/>
    </source>
</evidence>
<organism evidence="18 19">
    <name type="scientific">Petrolisthes manimaculis</name>
    <dbReference type="NCBI Taxonomy" id="1843537"/>
    <lineage>
        <taxon>Eukaryota</taxon>
        <taxon>Metazoa</taxon>
        <taxon>Ecdysozoa</taxon>
        <taxon>Arthropoda</taxon>
        <taxon>Crustacea</taxon>
        <taxon>Multicrustacea</taxon>
        <taxon>Malacostraca</taxon>
        <taxon>Eumalacostraca</taxon>
        <taxon>Eucarida</taxon>
        <taxon>Decapoda</taxon>
        <taxon>Pleocyemata</taxon>
        <taxon>Anomura</taxon>
        <taxon>Galatheoidea</taxon>
        <taxon>Porcellanidae</taxon>
        <taxon>Petrolisthes</taxon>
    </lineage>
</organism>
<protein>
    <recommendedName>
        <fullName evidence="11">Mitochondrial 2-oxoglutarate/malate carrier protein</fullName>
    </recommendedName>
</protein>
<dbReference type="EMBL" id="JAWZYT010005428">
    <property type="protein sequence ID" value="KAK4290590.1"/>
    <property type="molecule type" value="Genomic_DNA"/>
</dbReference>
<keyword evidence="7" id="KW-1133">Transmembrane helix</keyword>
<keyword evidence="5 16" id="KW-0812">Transmembrane</keyword>
<evidence type="ECO:0000256" key="9">
    <source>
        <dbReference type="ARBA" id="ARBA00023136"/>
    </source>
</evidence>
<comment type="caution">
    <text evidence="18">The sequence shown here is derived from an EMBL/GenBank/DDBJ whole genome shotgun (WGS) entry which is preliminary data.</text>
</comment>
<evidence type="ECO:0000256" key="7">
    <source>
        <dbReference type="ARBA" id="ARBA00022989"/>
    </source>
</evidence>
<dbReference type="GO" id="GO:0015297">
    <property type="term" value="F:antiporter activity"/>
    <property type="evidence" value="ECO:0007669"/>
    <property type="project" value="UniProtKB-KW"/>
</dbReference>
<evidence type="ECO:0000313" key="18">
    <source>
        <dbReference type="EMBL" id="KAK4290590.1"/>
    </source>
</evidence>
<comment type="subcellular location">
    <subcellularLocation>
        <location evidence="1">Membrane</location>
        <topology evidence="1">Multi-pass membrane protein</topology>
    </subcellularLocation>
</comment>
<comment type="similarity">
    <text evidence="2 17">Belongs to the mitochondrial carrier (TC 2.A.29) family.</text>
</comment>
<comment type="catalytic activity">
    <reaction evidence="15">
        <text>succinate(in) + 2-oxoglutarate(out) = succinate(out) + 2-oxoglutarate(in)</text>
        <dbReference type="Rhea" id="RHEA:71595"/>
        <dbReference type="ChEBI" id="CHEBI:16810"/>
        <dbReference type="ChEBI" id="CHEBI:30031"/>
    </reaction>
</comment>
<evidence type="ECO:0000256" key="4">
    <source>
        <dbReference type="ARBA" id="ARBA00022449"/>
    </source>
</evidence>
<reference evidence="18" key="1">
    <citation type="submission" date="2023-11" db="EMBL/GenBank/DDBJ databases">
        <title>Genome assemblies of two species of porcelain crab, Petrolisthes cinctipes and Petrolisthes manimaculis (Anomura: Porcellanidae).</title>
        <authorList>
            <person name="Angst P."/>
        </authorList>
    </citation>
    <scope>NUCLEOTIDE SEQUENCE</scope>
    <source>
        <strain evidence="18">PB745_02</strain>
        <tissue evidence="18">Gill</tissue>
    </source>
</reference>
<feature type="repeat" description="Solcar" evidence="16">
    <location>
        <begin position="108"/>
        <end position="199"/>
    </location>
</feature>
<evidence type="ECO:0000256" key="11">
    <source>
        <dbReference type="ARBA" id="ARBA00040264"/>
    </source>
</evidence>
<dbReference type="PANTHER" id="PTHR45618">
    <property type="entry name" value="MITOCHONDRIAL DICARBOXYLATE CARRIER-RELATED"/>
    <property type="match status" value="1"/>
</dbReference>
<dbReference type="GO" id="GO:0006869">
    <property type="term" value="P:lipid transport"/>
    <property type="evidence" value="ECO:0007669"/>
    <property type="project" value="UniProtKB-KW"/>
</dbReference>
<evidence type="ECO:0000256" key="17">
    <source>
        <dbReference type="RuleBase" id="RU000488"/>
    </source>
</evidence>
<dbReference type="FunFam" id="1.50.40.10:FF:000013">
    <property type="entry name" value="Mitochondrial 2-oxoglutarate/malate carrier protein-like protein"/>
    <property type="match status" value="1"/>
</dbReference>
<comment type="catalytic activity">
    <reaction evidence="14">
        <text>malonate(in) + 2-oxoglutarate(out) = malonate(out) + 2-oxoglutarate(in)</text>
        <dbReference type="Rhea" id="RHEA:71591"/>
        <dbReference type="ChEBI" id="CHEBI:15792"/>
        <dbReference type="ChEBI" id="CHEBI:16810"/>
    </reaction>
</comment>
<dbReference type="PROSITE" id="PS50920">
    <property type="entry name" value="SOLCAR"/>
    <property type="match status" value="3"/>
</dbReference>
<comment type="catalytic activity">
    <reaction evidence="12">
        <text>oxaloacetate(in) + 2-oxoglutarate(out) = oxaloacetate(out) + 2-oxoglutarate(in)</text>
        <dbReference type="Rhea" id="RHEA:71603"/>
        <dbReference type="ChEBI" id="CHEBI:16452"/>
        <dbReference type="ChEBI" id="CHEBI:16810"/>
    </reaction>
</comment>
<dbReference type="Pfam" id="PF00153">
    <property type="entry name" value="Mito_carr"/>
    <property type="match status" value="3"/>
</dbReference>
<evidence type="ECO:0000256" key="3">
    <source>
        <dbReference type="ARBA" id="ARBA00022448"/>
    </source>
</evidence>
<comment type="catalytic activity">
    <reaction evidence="10">
        <text>(S)-malate(in) + 2-oxoglutarate(out) = (S)-malate(out) + 2-oxoglutarate(in)</text>
        <dbReference type="Rhea" id="RHEA:71587"/>
        <dbReference type="ChEBI" id="CHEBI:15589"/>
        <dbReference type="ChEBI" id="CHEBI:16810"/>
    </reaction>
</comment>
<evidence type="ECO:0000256" key="10">
    <source>
        <dbReference type="ARBA" id="ARBA00036491"/>
    </source>
</evidence>
<dbReference type="InterPro" id="IPR023395">
    <property type="entry name" value="MCP_dom_sf"/>
</dbReference>
<keyword evidence="8" id="KW-0445">Lipid transport</keyword>
<sequence>MATPSPEKKIVTTIPNGVKFLFGGLAGMGATCFVQPLDLVKNRMQMATSKEHKTSFHVLRHVVKSEGLFAVYSGLSAGLLRQATYTTTRLGIYTWLFEKASGPNGEPPNFFKKAGLGMVAGIVGSFVGTPAEVSLIRMTSDGRLPLAERRNYKSVIDALMRITKEEGVVTLWRGAIPTMGRAMVVNAAQLASYSQAKQALLSTGYFSENILLHFCASMISGLVTTAASMPVDIAKTRIQNMKIIDGKPEYKGAVDVLGKVIRKEGFFSLWKGFTPYYMRLGPHTVLTFIFLEQMNLMYKKYVLGDAAAKGGGL</sequence>
<dbReference type="SUPFAM" id="SSF103506">
    <property type="entry name" value="Mitochondrial carrier"/>
    <property type="match status" value="1"/>
</dbReference>
<keyword evidence="19" id="KW-1185">Reference proteome</keyword>
<evidence type="ECO:0000313" key="19">
    <source>
        <dbReference type="Proteomes" id="UP001292094"/>
    </source>
</evidence>
<keyword evidence="9 16" id="KW-0472">Membrane</keyword>
<evidence type="ECO:0000256" key="15">
    <source>
        <dbReference type="ARBA" id="ARBA00052710"/>
    </source>
</evidence>
<keyword evidence="6" id="KW-0677">Repeat</keyword>
<evidence type="ECO:0000256" key="2">
    <source>
        <dbReference type="ARBA" id="ARBA00006375"/>
    </source>
</evidence>
<feature type="repeat" description="Solcar" evidence="16">
    <location>
        <begin position="18"/>
        <end position="99"/>
    </location>
</feature>
<dbReference type="InterPro" id="IPR050391">
    <property type="entry name" value="Mito_Metabolite_Transporter"/>
</dbReference>
<evidence type="ECO:0000256" key="5">
    <source>
        <dbReference type="ARBA" id="ARBA00022692"/>
    </source>
</evidence>
<name>A0AAE1NK03_9EUCA</name>
<keyword evidence="4" id="KW-0050">Antiport</keyword>
<dbReference type="Proteomes" id="UP001292094">
    <property type="component" value="Unassembled WGS sequence"/>
</dbReference>
<evidence type="ECO:0000256" key="13">
    <source>
        <dbReference type="ARBA" id="ARBA00050291"/>
    </source>
</evidence>
<feature type="repeat" description="Solcar" evidence="16">
    <location>
        <begin position="208"/>
        <end position="297"/>
    </location>
</feature>
<dbReference type="GO" id="GO:0016020">
    <property type="term" value="C:membrane"/>
    <property type="evidence" value="ECO:0007669"/>
    <property type="project" value="UniProtKB-SubCell"/>
</dbReference>
<keyword evidence="3 17" id="KW-0813">Transport</keyword>
<evidence type="ECO:0000256" key="6">
    <source>
        <dbReference type="ARBA" id="ARBA00022737"/>
    </source>
</evidence>
<dbReference type="Gene3D" id="1.50.40.10">
    <property type="entry name" value="Mitochondrial carrier domain"/>
    <property type="match status" value="1"/>
</dbReference>
<proteinExistence type="inferred from homology"/>
<evidence type="ECO:0000256" key="16">
    <source>
        <dbReference type="PROSITE-ProRule" id="PRU00282"/>
    </source>
</evidence>
<evidence type="ECO:0000256" key="12">
    <source>
        <dbReference type="ARBA" id="ARBA00050120"/>
    </source>
</evidence>
<accession>A0AAE1NK03</accession>
<comment type="catalytic activity">
    <reaction evidence="13">
        <text>maleate(in) + 2-oxoglutarate(out) = maleate(out) + 2-oxoglutarate(in)</text>
        <dbReference type="Rhea" id="RHEA:71599"/>
        <dbReference type="ChEBI" id="CHEBI:16810"/>
        <dbReference type="ChEBI" id="CHEBI:30780"/>
    </reaction>
</comment>
<evidence type="ECO:0000256" key="1">
    <source>
        <dbReference type="ARBA" id="ARBA00004141"/>
    </source>
</evidence>